<evidence type="ECO:0000313" key="3">
    <source>
        <dbReference type="Proteomes" id="UP000499080"/>
    </source>
</evidence>
<sequence length="103" mass="11698">MEFSRTFERISFPNRDIEKRVAFSGIIYLPSRSPNLSPIRQNGRQVFRQGKESRNGRCPTLHAYPCTTTSPTIRLARQESDIASLQQCIPGAIRYIGANETLI</sequence>
<evidence type="ECO:0000313" key="1">
    <source>
        <dbReference type="EMBL" id="GBO46435.1"/>
    </source>
</evidence>
<evidence type="ECO:0000313" key="2">
    <source>
        <dbReference type="EMBL" id="GBO46439.1"/>
    </source>
</evidence>
<name>A0A4Y2XB96_ARAVE</name>
<protein>
    <submittedName>
        <fullName evidence="2">Uncharacterized protein</fullName>
    </submittedName>
</protein>
<keyword evidence="3" id="KW-1185">Reference proteome</keyword>
<comment type="caution">
    <text evidence="2">The sequence shown here is derived from an EMBL/GenBank/DDBJ whole genome shotgun (WGS) entry which is preliminary data.</text>
</comment>
<reference evidence="2 3" key="1">
    <citation type="journal article" date="2019" name="Sci. Rep.">
        <title>Orb-weaving spider Araneus ventricosus genome elucidates the spidroin gene catalogue.</title>
        <authorList>
            <person name="Kono N."/>
            <person name="Nakamura H."/>
            <person name="Ohtoshi R."/>
            <person name="Moran D.A.P."/>
            <person name="Shinohara A."/>
            <person name="Yoshida Y."/>
            <person name="Fujiwara M."/>
            <person name="Mori M."/>
            <person name="Tomita M."/>
            <person name="Arakawa K."/>
        </authorList>
    </citation>
    <scope>NUCLEOTIDE SEQUENCE [LARGE SCALE GENOMIC DNA]</scope>
</reference>
<organism evidence="2 3">
    <name type="scientific">Araneus ventricosus</name>
    <name type="common">Orbweaver spider</name>
    <name type="synonym">Epeira ventricosa</name>
    <dbReference type="NCBI Taxonomy" id="182803"/>
    <lineage>
        <taxon>Eukaryota</taxon>
        <taxon>Metazoa</taxon>
        <taxon>Ecdysozoa</taxon>
        <taxon>Arthropoda</taxon>
        <taxon>Chelicerata</taxon>
        <taxon>Arachnida</taxon>
        <taxon>Araneae</taxon>
        <taxon>Araneomorphae</taxon>
        <taxon>Entelegynae</taxon>
        <taxon>Araneoidea</taxon>
        <taxon>Araneidae</taxon>
        <taxon>Araneus</taxon>
    </lineage>
</organism>
<dbReference type="Proteomes" id="UP000499080">
    <property type="component" value="Unassembled WGS sequence"/>
</dbReference>
<accession>A0A4Y2XB96</accession>
<gene>
    <name evidence="2" type="ORF">AVEN_201116_1</name>
    <name evidence="1" type="ORF">AVEN_26865_1</name>
</gene>
<dbReference type="EMBL" id="BGPR01074108">
    <property type="protein sequence ID" value="GBO46439.1"/>
    <property type="molecule type" value="Genomic_DNA"/>
</dbReference>
<proteinExistence type="predicted"/>
<dbReference type="AlphaFoldDB" id="A0A4Y2XB96"/>
<dbReference type="EMBL" id="BGPR01074104">
    <property type="protein sequence ID" value="GBO46435.1"/>
    <property type="molecule type" value="Genomic_DNA"/>
</dbReference>